<accession>A0A9Q3GTC5</accession>
<evidence type="ECO:0000313" key="1">
    <source>
        <dbReference type="EMBL" id="MBW0479453.1"/>
    </source>
</evidence>
<name>A0A9Q3GTC5_9BASI</name>
<reference evidence="1" key="1">
    <citation type="submission" date="2021-03" db="EMBL/GenBank/DDBJ databases">
        <title>Draft genome sequence of rust myrtle Austropuccinia psidii MF-1, a brazilian biotype.</title>
        <authorList>
            <person name="Quecine M.C."/>
            <person name="Pachon D.M.R."/>
            <person name="Bonatelli M.L."/>
            <person name="Correr F.H."/>
            <person name="Franceschini L.M."/>
            <person name="Leite T.F."/>
            <person name="Margarido G.R.A."/>
            <person name="Almeida C.A."/>
            <person name="Ferrarezi J.A."/>
            <person name="Labate C.A."/>
        </authorList>
    </citation>
    <scope>NUCLEOTIDE SEQUENCE</scope>
    <source>
        <strain evidence="1">MF-1</strain>
    </source>
</reference>
<dbReference type="SUPFAM" id="SSF53098">
    <property type="entry name" value="Ribonuclease H-like"/>
    <property type="match status" value="1"/>
</dbReference>
<dbReference type="OrthoDB" id="3267074at2759"/>
<evidence type="ECO:0008006" key="3">
    <source>
        <dbReference type="Google" id="ProtNLM"/>
    </source>
</evidence>
<dbReference type="AlphaFoldDB" id="A0A9Q3GTC5"/>
<gene>
    <name evidence="1" type="ORF">O181_019168</name>
</gene>
<proteinExistence type="predicted"/>
<sequence length="180" mass="20433">MAPPSIAIFSDSQVSLKSTMHTKKKTPGKHLEIKIFNFKSGSQHFLTKFYWCPGHTGIQQSKEVDKITKEIASLATITHHTLHHINISRIKQTTNQYSRTPPTLSDTELTRVKFKTLPKLITQALDQLEKGLASTIHQLCSDHSPLNAYLHWIKQVDSPRCPHCNAPETTSHYLLYCGKF</sequence>
<dbReference type="InterPro" id="IPR036397">
    <property type="entry name" value="RNaseH_sf"/>
</dbReference>
<organism evidence="1 2">
    <name type="scientific">Austropuccinia psidii MF-1</name>
    <dbReference type="NCBI Taxonomy" id="1389203"/>
    <lineage>
        <taxon>Eukaryota</taxon>
        <taxon>Fungi</taxon>
        <taxon>Dikarya</taxon>
        <taxon>Basidiomycota</taxon>
        <taxon>Pucciniomycotina</taxon>
        <taxon>Pucciniomycetes</taxon>
        <taxon>Pucciniales</taxon>
        <taxon>Sphaerophragmiaceae</taxon>
        <taxon>Austropuccinia</taxon>
    </lineage>
</organism>
<comment type="caution">
    <text evidence="1">The sequence shown here is derived from an EMBL/GenBank/DDBJ whole genome shotgun (WGS) entry which is preliminary data.</text>
</comment>
<dbReference type="EMBL" id="AVOT02005589">
    <property type="protein sequence ID" value="MBW0479453.1"/>
    <property type="molecule type" value="Genomic_DNA"/>
</dbReference>
<dbReference type="Gene3D" id="3.30.420.10">
    <property type="entry name" value="Ribonuclease H-like superfamily/Ribonuclease H"/>
    <property type="match status" value="1"/>
</dbReference>
<protein>
    <recommendedName>
        <fullName evidence="3">RNase H type-1 domain-containing protein</fullName>
    </recommendedName>
</protein>
<evidence type="ECO:0000313" key="2">
    <source>
        <dbReference type="Proteomes" id="UP000765509"/>
    </source>
</evidence>
<dbReference type="InterPro" id="IPR012337">
    <property type="entry name" value="RNaseH-like_sf"/>
</dbReference>
<keyword evidence="2" id="KW-1185">Reference proteome</keyword>
<dbReference type="Proteomes" id="UP000765509">
    <property type="component" value="Unassembled WGS sequence"/>
</dbReference>
<dbReference type="GO" id="GO:0003676">
    <property type="term" value="F:nucleic acid binding"/>
    <property type="evidence" value="ECO:0007669"/>
    <property type="project" value="InterPro"/>
</dbReference>